<dbReference type="SUPFAM" id="SSF49265">
    <property type="entry name" value="Fibronectin type III"/>
    <property type="match status" value="4"/>
</dbReference>
<dbReference type="RefSeq" id="WP_314803208.1">
    <property type="nucleotide sequence ID" value="NZ_CP130319.1"/>
</dbReference>
<evidence type="ECO:0000313" key="5">
    <source>
        <dbReference type="Proteomes" id="UP001304650"/>
    </source>
</evidence>
<feature type="domain" description="Fibronectin type-III" evidence="3">
    <location>
        <begin position="926"/>
        <end position="1013"/>
    </location>
</feature>
<dbReference type="GO" id="GO:0016020">
    <property type="term" value="C:membrane"/>
    <property type="evidence" value="ECO:0007669"/>
    <property type="project" value="UniProtKB-SubCell"/>
</dbReference>
<dbReference type="PANTHER" id="PTHR44170">
    <property type="entry name" value="PROTEIN SIDEKICK"/>
    <property type="match status" value="1"/>
</dbReference>
<keyword evidence="2" id="KW-0732">Signal</keyword>
<keyword evidence="1" id="KW-1015">Disulfide bond</keyword>
<dbReference type="Gene3D" id="2.60.120.560">
    <property type="entry name" value="Exo-inulinase, domain 1"/>
    <property type="match status" value="3"/>
</dbReference>
<dbReference type="InterPro" id="IPR058094">
    <property type="entry name" value="Ig-like_OmpL47-like"/>
</dbReference>
<keyword evidence="5" id="KW-1185">Reference proteome</keyword>
<dbReference type="PROSITE" id="PS50853">
    <property type="entry name" value="FN3"/>
    <property type="match status" value="4"/>
</dbReference>
<feature type="domain" description="Fibronectin type-III" evidence="3">
    <location>
        <begin position="652"/>
        <end position="739"/>
    </location>
</feature>
<evidence type="ECO:0000313" key="4">
    <source>
        <dbReference type="EMBL" id="WNR45986.1"/>
    </source>
</evidence>
<accession>A0AA96LT05</accession>
<evidence type="ECO:0000259" key="3">
    <source>
        <dbReference type="PROSITE" id="PS50853"/>
    </source>
</evidence>
<dbReference type="InterPro" id="IPR003961">
    <property type="entry name" value="FN3_dom"/>
</dbReference>
<proteinExistence type="predicted"/>
<dbReference type="PANTHER" id="PTHR44170:SF6">
    <property type="entry name" value="CONTACTIN"/>
    <property type="match status" value="1"/>
</dbReference>
<reference evidence="4" key="1">
    <citation type="submission" date="2022-02" db="EMBL/GenBank/DDBJ databases">
        <title>Paenibacillus sp. MBLB1832 Whole Genome Shotgun Sequencing.</title>
        <authorList>
            <person name="Hwang C.Y."/>
            <person name="Cho E.-S."/>
            <person name="Seo M.-J."/>
        </authorList>
    </citation>
    <scope>NUCLEOTIDE SEQUENCE</scope>
    <source>
        <strain evidence="4">MBLB1832</strain>
    </source>
</reference>
<dbReference type="GO" id="GO:0098609">
    <property type="term" value="P:cell-cell adhesion"/>
    <property type="evidence" value="ECO:0007669"/>
    <property type="project" value="TreeGrafter"/>
</dbReference>
<feature type="domain" description="Fibronectin type-III" evidence="3">
    <location>
        <begin position="376"/>
        <end position="462"/>
    </location>
</feature>
<dbReference type="EMBL" id="CP130319">
    <property type="protein sequence ID" value="WNR45986.1"/>
    <property type="molecule type" value="Genomic_DNA"/>
</dbReference>
<dbReference type="KEGG" id="proo:MJB10_07790"/>
<evidence type="ECO:0000256" key="1">
    <source>
        <dbReference type="ARBA" id="ARBA00023157"/>
    </source>
</evidence>
<evidence type="ECO:0000256" key="2">
    <source>
        <dbReference type="SAM" id="SignalP"/>
    </source>
</evidence>
<dbReference type="SMART" id="SM00060">
    <property type="entry name" value="FN3"/>
    <property type="match status" value="4"/>
</dbReference>
<organism evidence="4 5">
    <name type="scientific">Paenibacillus roseopurpureus</name>
    <dbReference type="NCBI Taxonomy" id="2918901"/>
    <lineage>
        <taxon>Bacteria</taxon>
        <taxon>Bacillati</taxon>
        <taxon>Bacillota</taxon>
        <taxon>Bacilli</taxon>
        <taxon>Bacillales</taxon>
        <taxon>Paenibacillaceae</taxon>
        <taxon>Paenibacillus</taxon>
    </lineage>
</organism>
<dbReference type="Gene3D" id="2.60.40.10">
    <property type="entry name" value="Immunoglobulins"/>
    <property type="match status" value="4"/>
</dbReference>
<dbReference type="Gene3D" id="3.30.1920.20">
    <property type="match status" value="1"/>
</dbReference>
<gene>
    <name evidence="4" type="ORF">MJB10_07790</name>
</gene>
<name>A0AA96LT05_9BACL</name>
<dbReference type="InterPro" id="IPR013783">
    <property type="entry name" value="Ig-like_fold"/>
</dbReference>
<protein>
    <submittedName>
        <fullName evidence="4">Fibronectin type III domain-containing protein</fullName>
    </submittedName>
</protein>
<dbReference type="Pfam" id="PF00041">
    <property type="entry name" value="fn3"/>
    <property type="match status" value="4"/>
</dbReference>
<sequence length="1488" mass="158690">MNDKKRKKIFRFTAPILALAGILLAGSGIAYADRDPWLEPFSQDSIWNTPIGSNADYQAQGYFPVSPNMYMAADVELKFKAKATDPIRTIYAPNSWTNRCAGTNDPQGTMYVPDDAIVDDAITTGGIYYTPNAVTGILQPDGHTLVQLEPMCRNVEGGPVYGYRYTPDQDIFQKGINGTHWGSGLSGFGGSIRFGELTGSNSIKHAIKFNVWGNYLYYNAKDTTPGYRWPADRADSGAPTQYHGTDPRFKMGALLAIPPSTTAEQLGLKTQAGLKLFKALQDYGAYIADDTGWDSYGWDMDKNAYGEFQEKFGYGFDAGSGSTGSAGDWYKDNVALIKALAIINNNSPTSVGGGGTPRVSLADPNFGPTDEIAPTAPGSLVLSDKTTNSVTLSWAPSTDNNAIMEYDIYNNGKKVGETYGKTSFTVKGLAKNTEYTFKVKALDTGLNPSTYSNEITVRTFDGYFNNFNDNTAQGWSLSSNSTLEYGHLKMTNWGGSATAIYDNRLFAIQGGYYKYSIKFQSIAADNNGKSRAYFNYQDTDNTYYVEIGGGSTNTITLNKRTAGVTKTLATSAVSFPINNWDWPTIEIKYESGGIISVTGVRGSTRTTLINPVTDTTFTSGKVGVAALNTESLADDVSVLMDSPNTDPDVTPPPVPVNLTSPSQTYNSIILNWRGTTDVSGIAEYQIYRDGTLIGTTLNTTFTAGSLTPATTYSFTIKAKDGAGNVSAATAPLTIRTTDILVNQQYAINFDDGQAIGWVLNSASVSNKKLQTGNWNGASSAYYAAGKFSGSYVYKADVSGNGSDKSNFLRMFFNYTNDQNTYLIEAGGGASSSVQLKKVVGGTETVLGTYNAYLLQLGATIEIRYNQGSITVIGKMGDTYTTLFDRVVDKSLTEGTIGGGAQWNYAYFDNISVSILTPVQDTTPPTAPSYLTVANQGLTTADLTWTASTDEVGVSGYSIYRNGQYLASVNGSQKTYKVTGLSPATNYTFTVKALDDAGNVSEASNTASVTTDSVPVNQPYANNFNSGNIASWILDSSSTVQYNSLQLGNWGGAAEAIYKGSLYANSYSIQVDVSAWGTGQYNVTRLLFGYKDSKNTYVLEGGGQATDPVVLKKLVNGSETVLGSYRSGYDVKNGATLKVKVATGTITVTGIKNGLETVLISGVKDNTYPDGYVGFGAQYNYAFFDNFTIGGFADVTPPTVPAHLVSTAQTGKSIDLAWDASTDDNGTVTYEVYRDGALTATATEPKATISGLSEGTLYHFTVLARDAAGNASAASIELAVGTKDTTPPVTTVQIDPAAPNGTNGWYVSNVTMTLSATDNVSVTSTTYRINGGAWTSYSGGNVLAGLADGVYQVDYYSTDTSGNMEAVQSNTIQLDRTLPTAAVTVDKPVLWSPNNKLISVGVKVNPTDAASGIKSYVLTSITANESSMNPSTDIVGANYGTGDTDFQLLAARDGSGTGRIYTIIYTVTDMAGYTTNVSVQVTVPHDRGA</sequence>
<dbReference type="NCBIfam" id="NF047446">
    <property type="entry name" value="barrel_OmpL47"/>
    <property type="match status" value="1"/>
</dbReference>
<feature type="chain" id="PRO_5041699605" evidence="2">
    <location>
        <begin position="33"/>
        <end position="1488"/>
    </location>
</feature>
<feature type="signal peptide" evidence="2">
    <location>
        <begin position="1"/>
        <end position="32"/>
    </location>
</feature>
<dbReference type="Proteomes" id="UP001304650">
    <property type="component" value="Chromosome"/>
</dbReference>
<feature type="domain" description="Fibronectin type-III" evidence="3">
    <location>
        <begin position="1199"/>
        <end position="1284"/>
    </location>
</feature>
<dbReference type="InterPro" id="IPR036116">
    <property type="entry name" value="FN3_sf"/>
</dbReference>
<dbReference type="CDD" id="cd00063">
    <property type="entry name" value="FN3"/>
    <property type="match status" value="4"/>
</dbReference>